<dbReference type="PRINTS" id="PR00063">
    <property type="entry name" value="RIBOSOMALL27"/>
</dbReference>
<evidence type="ECO:0000256" key="2">
    <source>
        <dbReference type="ARBA" id="ARBA00022980"/>
    </source>
</evidence>
<evidence type="ECO:0000256" key="5">
    <source>
        <dbReference type="HAMAP-Rule" id="MF_00539"/>
    </source>
</evidence>
<keyword evidence="2 5" id="KW-0689">Ribosomal protein</keyword>
<sequence>MEMQNLEFLSHHKGGGSTSNGRNSAGRRLGSKRADGQFVKAGNILYRQRGTKIHPGTNVSRGGDDTLFATSDGIVKFERLGRDRKQVSVYPAEAAAD</sequence>
<comment type="similarity">
    <text evidence="1 5">Belongs to the bacterial ribosomal protein bL27 family.</text>
</comment>
<comment type="caution">
    <text evidence="7">The sequence shown here is derived from an EMBL/GenBank/DDBJ whole genome shotgun (WGS) entry which is preliminary data.</text>
</comment>
<evidence type="ECO:0000256" key="3">
    <source>
        <dbReference type="ARBA" id="ARBA00023274"/>
    </source>
</evidence>
<protein>
    <recommendedName>
        <fullName evidence="4 5">Large ribosomal subunit protein bL27</fullName>
    </recommendedName>
</protein>
<dbReference type="STRING" id="1423810.FD19_GL000555"/>
<accession>A0A0R2C998</accession>
<keyword evidence="8" id="KW-1185">Reference proteome</keyword>
<dbReference type="RefSeq" id="WP_054749524.1">
    <property type="nucleotide sequence ID" value="NZ_AYZK01000001.1"/>
</dbReference>
<dbReference type="PROSITE" id="PS00831">
    <property type="entry name" value="RIBOSOMAL_L27"/>
    <property type="match status" value="1"/>
</dbReference>
<dbReference type="FunFam" id="2.40.50.100:FF:000004">
    <property type="entry name" value="50S ribosomal protein L27"/>
    <property type="match status" value="1"/>
</dbReference>
<dbReference type="InterPro" id="IPR001684">
    <property type="entry name" value="Ribosomal_bL27"/>
</dbReference>
<gene>
    <name evidence="5" type="primary">rpmA</name>
    <name evidence="7" type="ORF">FD19_GL000555</name>
</gene>
<dbReference type="GO" id="GO:0003735">
    <property type="term" value="F:structural constituent of ribosome"/>
    <property type="evidence" value="ECO:0007669"/>
    <property type="project" value="InterPro"/>
</dbReference>
<proteinExistence type="inferred from homology"/>
<dbReference type="PATRIC" id="fig|1423810.4.peg.568"/>
<dbReference type="GO" id="GO:0022625">
    <property type="term" value="C:cytosolic large ribosomal subunit"/>
    <property type="evidence" value="ECO:0007669"/>
    <property type="project" value="TreeGrafter"/>
</dbReference>
<keyword evidence="3 5" id="KW-0687">Ribonucleoprotein</keyword>
<dbReference type="OrthoDB" id="9803474at2"/>
<dbReference type="EMBL" id="AYZK01000001">
    <property type="protein sequence ID" value="KRM88264.1"/>
    <property type="molecule type" value="Genomic_DNA"/>
</dbReference>
<dbReference type="Proteomes" id="UP000051789">
    <property type="component" value="Unassembled WGS sequence"/>
</dbReference>
<dbReference type="InterPro" id="IPR018261">
    <property type="entry name" value="Ribosomal_bL27_CS"/>
</dbReference>
<feature type="region of interest" description="Disordered" evidence="6">
    <location>
        <begin position="1"/>
        <end position="36"/>
    </location>
</feature>
<dbReference type="PANTHER" id="PTHR15893">
    <property type="entry name" value="RIBOSOMAL PROTEIN L27"/>
    <property type="match status" value="1"/>
</dbReference>
<dbReference type="HAMAP" id="MF_00539">
    <property type="entry name" value="Ribosomal_bL27"/>
    <property type="match status" value="1"/>
</dbReference>
<dbReference type="Pfam" id="PF01016">
    <property type="entry name" value="Ribosomal_L27"/>
    <property type="match status" value="1"/>
</dbReference>
<reference evidence="7 8" key="1">
    <citation type="journal article" date="2015" name="Genome Announc.">
        <title>Expanding the biotechnology potential of lactobacilli through comparative genomics of 213 strains and associated genera.</title>
        <authorList>
            <person name="Sun Z."/>
            <person name="Harris H.M."/>
            <person name="McCann A."/>
            <person name="Guo C."/>
            <person name="Argimon S."/>
            <person name="Zhang W."/>
            <person name="Yang X."/>
            <person name="Jeffery I.B."/>
            <person name="Cooney J.C."/>
            <person name="Kagawa T.F."/>
            <person name="Liu W."/>
            <person name="Song Y."/>
            <person name="Salvetti E."/>
            <person name="Wrobel A."/>
            <person name="Rasinkangas P."/>
            <person name="Parkhill J."/>
            <person name="Rea M.C."/>
            <person name="O'Sullivan O."/>
            <person name="Ritari J."/>
            <person name="Douillard F.P."/>
            <person name="Paul Ross R."/>
            <person name="Yang R."/>
            <person name="Briner A.E."/>
            <person name="Felis G.E."/>
            <person name="de Vos W.M."/>
            <person name="Barrangou R."/>
            <person name="Klaenhammer T.R."/>
            <person name="Caufield P.W."/>
            <person name="Cui Y."/>
            <person name="Zhang H."/>
            <person name="O'Toole P.W."/>
        </authorList>
    </citation>
    <scope>NUCLEOTIDE SEQUENCE [LARGE SCALE GENOMIC DNA]</scope>
    <source>
        <strain evidence="7 8">DSM 22698</strain>
    </source>
</reference>
<dbReference type="PANTHER" id="PTHR15893:SF0">
    <property type="entry name" value="LARGE RIBOSOMAL SUBUNIT PROTEIN BL27M"/>
    <property type="match status" value="1"/>
</dbReference>
<evidence type="ECO:0000313" key="8">
    <source>
        <dbReference type="Proteomes" id="UP000051789"/>
    </source>
</evidence>
<dbReference type="GO" id="GO:0006412">
    <property type="term" value="P:translation"/>
    <property type="evidence" value="ECO:0007669"/>
    <property type="project" value="UniProtKB-UniRule"/>
</dbReference>
<evidence type="ECO:0000256" key="4">
    <source>
        <dbReference type="ARBA" id="ARBA00035175"/>
    </source>
</evidence>
<evidence type="ECO:0000256" key="1">
    <source>
        <dbReference type="ARBA" id="ARBA00010797"/>
    </source>
</evidence>
<dbReference type="Gene3D" id="2.40.50.100">
    <property type="match status" value="1"/>
</dbReference>
<dbReference type="NCBIfam" id="TIGR00062">
    <property type="entry name" value="L27"/>
    <property type="match status" value="1"/>
</dbReference>
<name>A0A0R2C998_9LACO</name>
<evidence type="ECO:0000256" key="6">
    <source>
        <dbReference type="SAM" id="MobiDB-lite"/>
    </source>
</evidence>
<dbReference type="SUPFAM" id="SSF110324">
    <property type="entry name" value="Ribosomal L27 protein-like"/>
    <property type="match status" value="1"/>
</dbReference>
<evidence type="ECO:0000313" key="7">
    <source>
        <dbReference type="EMBL" id="KRM88264.1"/>
    </source>
</evidence>
<dbReference type="AlphaFoldDB" id="A0A0R2C998"/>
<organism evidence="7 8">
    <name type="scientific">Lacticaseibacillus thailandensis DSM 22698 = JCM 13996</name>
    <dbReference type="NCBI Taxonomy" id="1423810"/>
    <lineage>
        <taxon>Bacteria</taxon>
        <taxon>Bacillati</taxon>
        <taxon>Bacillota</taxon>
        <taxon>Bacilli</taxon>
        <taxon>Lactobacillales</taxon>
        <taxon>Lactobacillaceae</taxon>
        <taxon>Lacticaseibacillus</taxon>
    </lineage>
</organism>